<feature type="region of interest" description="Disordered" evidence="1">
    <location>
        <begin position="43"/>
        <end position="76"/>
    </location>
</feature>
<dbReference type="KEGG" id="slau:SLA_0914"/>
<dbReference type="EMBL" id="AP017424">
    <property type="protein sequence ID" value="BAU81865.1"/>
    <property type="molecule type" value="Genomic_DNA"/>
</dbReference>
<organism evidence="3 4">
    <name type="scientific">Streptomyces laurentii</name>
    <dbReference type="NCBI Taxonomy" id="39478"/>
    <lineage>
        <taxon>Bacteria</taxon>
        <taxon>Bacillati</taxon>
        <taxon>Actinomycetota</taxon>
        <taxon>Actinomycetes</taxon>
        <taxon>Kitasatosporales</taxon>
        <taxon>Streptomycetaceae</taxon>
        <taxon>Streptomyces</taxon>
    </lineage>
</organism>
<dbReference type="AlphaFoldDB" id="A0A160NVE6"/>
<protein>
    <submittedName>
        <fullName evidence="3">Uncharacterized protein</fullName>
    </submittedName>
</protein>
<dbReference type="Proteomes" id="UP000217676">
    <property type="component" value="Chromosome"/>
</dbReference>
<keyword evidence="2" id="KW-1133">Transmembrane helix</keyword>
<keyword evidence="2" id="KW-0472">Membrane</keyword>
<evidence type="ECO:0000256" key="1">
    <source>
        <dbReference type="SAM" id="MobiDB-lite"/>
    </source>
</evidence>
<proteinExistence type="predicted"/>
<sequence>MNELTSLTGLRISPHGLAIFLLVWGLLASLFGWFLALRRTGVAESTAGRGDRTRQDAHAAYGRGGPPRAAQPEGRRRTKNIAWVLAVLGPAAVITGVVQLVG</sequence>
<evidence type="ECO:0000313" key="4">
    <source>
        <dbReference type="Proteomes" id="UP000217676"/>
    </source>
</evidence>
<gene>
    <name evidence="3" type="ORF">SLA_0914</name>
</gene>
<name>A0A160NVE6_STRLU</name>
<accession>A0A160NVE6</accession>
<keyword evidence="2" id="KW-0812">Transmembrane</keyword>
<dbReference type="RefSeq" id="WP_359875272.1">
    <property type="nucleotide sequence ID" value="NZ_JBEYHT010000011.1"/>
</dbReference>
<feature type="transmembrane region" description="Helical" evidence="2">
    <location>
        <begin position="12"/>
        <end position="36"/>
    </location>
</feature>
<feature type="transmembrane region" description="Helical" evidence="2">
    <location>
        <begin position="81"/>
        <end position="101"/>
    </location>
</feature>
<evidence type="ECO:0000313" key="3">
    <source>
        <dbReference type="EMBL" id="BAU81865.1"/>
    </source>
</evidence>
<keyword evidence="4" id="KW-1185">Reference proteome</keyword>
<reference evidence="3 4" key="1">
    <citation type="journal article" date="2016" name="Genome Announc.">
        <title>Complete Genome Sequence of Thiostrepton-Producing Streptomyces laurentii ATCC 31255.</title>
        <authorList>
            <person name="Doi K."/>
            <person name="Fujino Y."/>
            <person name="Nagayoshi Y."/>
            <person name="Ohshima T."/>
            <person name="Ogata S."/>
        </authorList>
    </citation>
    <scope>NUCLEOTIDE SEQUENCE [LARGE SCALE GENOMIC DNA]</scope>
    <source>
        <strain evidence="3 4">ATCC 31255</strain>
    </source>
</reference>
<feature type="compositionally biased region" description="Low complexity" evidence="1">
    <location>
        <begin position="58"/>
        <end position="72"/>
    </location>
</feature>
<evidence type="ECO:0000256" key="2">
    <source>
        <dbReference type="SAM" id="Phobius"/>
    </source>
</evidence>